<dbReference type="Pfam" id="PF00300">
    <property type="entry name" value="His_Phos_1"/>
    <property type="match status" value="1"/>
</dbReference>
<dbReference type="InterPro" id="IPR029033">
    <property type="entry name" value="His_PPase_superfam"/>
</dbReference>
<evidence type="ECO:0000313" key="1">
    <source>
        <dbReference type="EMBL" id="MCG2420192.1"/>
    </source>
</evidence>
<accession>A0A9X1QZG1</accession>
<dbReference type="InterPro" id="IPR013078">
    <property type="entry name" value="His_Pase_superF_clade-1"/>
</dbReference>
<sequence>MKHLILLLTLLPLFTFCGQQKEKEQENKVAQTDTEISTPNFSATYYLLRHAEKDRTDPKNQDPSLNIDGLMRAKRWATYFEPIKIDEIYVTKYVRTKQTISLIAQQKSVSPIRYDPNTIYSEEFLKETNGKTVLIAGHSNTTPQLVNKLIGEEKYKEMDDSDNATLYKVTINGDDTKVETITVE</sequence>
<comment type="caution">
    <text evidence="1">The sequence shown here is derived from an EMBL/GenBank/DDBJ whole genome shotgun (WGS) entry which is preliminary data.</text>
</comment>
<dbReference type="CDD" id="cd07067">
    <property type="entry name" value="HP_PGM_like"/>
    <property type="match status" value="1"/>
</dbReference>
<organism evidence="1 2">
    <name type="scientific">Aequorivita vitellina</name>
    <dbReference type="NCBI Taxonomy" id="2874475"/>
    <lineage>
        <taxon>Bacteria</taxon>
        <taxon>Pseudomonadati</taxon>
        <taxon>Bacteroidota</taxon>
        <taxon>Flavobacteriia</taxon>
        <taxon>Flavobacteriales</taxon>
        <taxon>Flavobacteriaceae</taxon>
        <taxon>Aequorivita</taxon>
    </lineage>
</organism>
<protein>
    <submittedName>
        <fullName evidence="1">Histidine phosphatase family protein</fullName>
    </submittedName>
</protein>
<dbReference type="AlphaFoldDB" id="A0A9X1QZG1"/>
<dbReference type="Proteomes" id="UP001139461">
    <property type="component" value="Unassembled WGS sequence"/>
</dbReference>
<reference evidence="1" key="1">
    <citation type="submission" date="2021-09" db="EMBL/GenBank/DDBJ databases">
        <title>Genome of Aequorivita sp. strain F47161.</title>
        <authorList>
            <person name="Wang Y."/>
        </authorList>
    </citation>
    <scope>NUCLEOTIDE SEQUENCE</scope>
    <source>
        <strain evidence="1">F47161</strain>
    </source>
</reference>
<proteinExistence type="predicted"/>
<dbReference type="EMBL" id="JAIRBA010000035">
    <property type="protein sequence ID" value="MCG2420192.1"/>
    <property type="molecule type" value="Genomic_DNA"/>
</dbReference>
<dbReference type="SUPFAM" id="SSF53254">
    <property type="entry name" value="Phosphoglycerate mutase-like"/>
    <property type="match status" value="1"/>
</dbReference>
<evidence type="ECO:0000313" key="2">
    <source>
        <dbReference type="Proteomes" id="UP001139461"/>
    </source>
</evidence>
<dbReference type="Gene3D" id="3.40.50.1240">
    <property type="entry name" value="Phosphoglycerate mutase-like"/>
    <property type="match status" value="1"/>
</dbReference>
<keyword evidence="2" id="KW-1185">Reference proteome</keyword>
<name>A0A9X1QZG1_9FLAO</name>
<gene>
    <name evidence="1" type="ORF">K8089_14275</name>
</gene>
<dbReference type="RefSeq" id="WP_237603973.1">
    <property type="nucleotide sequence ID" value="NZ_JAIRBA010000035.1"/>
</dbReference>